<evidence type="ECO:0000256" key="3">
    <source>
        <dbReference type="SAM" id="MobiDB-lite"/>
    </source>
</evidence>
<name>A0A0V0J3E4_SCHSO</name>
<dbReference type="GO" id="GO:0008094">
    <property type="term" value="F:ATP-dependent activity, acting on DNA"/>
    <property type="evidence" value="ECO:0007669"/>
    <property type="project" value="TreeGrafter"/>
</dbReference>
<dbReference type="Gene3D" id="3.40.50.300">
    <property type="entry name" value="P-loop containing nucleotide triphosphate hydrolases"/>
    <property type="match status" value="1"/>
</dbReference>
<gene>
    <name evidence="5" type="primary">RA51D</name>
    <name evidence="5" type="ORF">TR114595</name>
</gene>
<dbReference type="InterPro" id="IPR027417">
    <property type="entry name" value="P-loop_NTPase"/>
</dbReference>
<sequence length="230" mass="25639">FNGPYLTRCMQPIQNDGEERVDVGDRDALLLLKRLQSSAFRGQPLLPLLLSDPFFDFRGYASRSDKSSDRSDRRPLRYKQEQSYWKEVPALPSPSSVIIPKNLHTVRRLIGKQLCPRVRTGSEILKEALSSCQLLSTGFSPLDDLLQGGLLSGEITEVFGPSAVGKTQPVMTRHCLARVRRQLTPQVQHLTNALIQTRQRIALAASRREQRQTPCGPILAATQSQPTPAA</sequence>
<comment type="subcellular location">
    <subcellularLocation>
        <location evidence="1">Nucleus</location>
    </subcellularLocation>
</comment>
<dbReference type="EMBL" id="GEEE01003142">
    <property type="protein sequence ID" value="JAP60083.1"/>
    <property type="molecule type" value="Transcribed_RNA"/>
</dbReference>
<feature type="region of interest" description="Disordered" evidence="3">
    <location>
        <begin position="206"/>
        <end position="230"/>
    </location>
</feature>
<dbReference type="PANTHER" id="PTHR46457">
    <property type="entry name" value="DNA REPAIR PROTEIN RAD51 HOMOLOG 4"/>
    <property type="match status" value="1"/>
</dbReference>
<evidence type="ECO:0000256" key="2">
    <source>
        <dbReference type="ARBA" id="ARBA00023242"/>
    </source>
</evidence>
<dbReference type="GO" id="GO:0005657">
    <property type="term" value="C:replication fork"/>
    <property type="evidence" value="ECO:0007669"/>
    <property type="project" value="TreeGrafter"/>
</dbReference>
<feature type="domain" description="Rad51-like C-terminal" evidence="4">
    <location>
        <begin position="135"/>
        <end position="172"/>
    </location>
</feature>
<dbReference type="GO" id="GO:0003697">
    <property type="term" value="F:single-stranded DNA binding"/>
    <property type="evidence" value="ECO:0007669"/>
    <property type="project" value="TreeGrafter"/>
</dbReference>
<dbReference type="GO" id="GO:0000400">
    <property type="term" value="F:four-way junction DNA binding"/>
    <property type="evidence" value="ECO:0007669"/>
    <property type="project" value="TreeGrafter"/>
</dbReference>
<dbReference type="PANTHER" id="PTHR46457:SF1">
    <property type="entry name" value="DNA REPAIR PROTEIN RAD51 HOMOLOG 4"/>
    <property type="match status" value="1"/>
</dbReference>
<dbReference type="GO" id="GO:0000723">
    <property type="term" value="P:telomere maintenance"/>
    <property type="evidence" value="ECO:0007669"/>
    <property type="project" value="TreeGrafter"/>
</dbReference>
<dbReference type="InterPro" id="IPR013632">
    <property type="entry name" value="Rad51_C"/>
</dbReference>
<feature type="non-terminal residue" evidence="5">
    <location>
        <position position="230"/>
    </location>
</feature>
<keyword evidence="2" id="KW-0539">Nucleus</keyword>
<dbReference type="GO" id="GO:0007131">
    <property type="term" value="P:reciprocal meiotic recombination"/>
    <property type="evidence" value="ECO:0007669"/>
    <property type="project" value="TreeGrafter"/>
</dbReference>
<dbReference type="InterPro" id="IPR051988">
    <property type="entry name" value="HRR_RAD51_Paralog"/>
</dbReference>
<dbReference type="SUPFAM" id="SSF52540">
    <property type="entry name" value="P-loop containing nucleoside triphosphate hydrolases"/>
    <property type="match status" value="1"/>
</dbReference>
<evidence type="ECO:0000259" key="4">
    <source>
        <dbReference type="Pfam" id="PF08423"/>
    </source>
</evidence>
<feature type="compositionally biased region" description="Polar residues" evidence="3">
    <location>
        <begin position="221"/>
        <end position="230"/>
    </location>
</feature>
<evidence type="ECO:0000313" key="5">
    <source>
        <dbReference type="EMBL" id="JAP60083.1"/>
    </source>
</evidence>
<feature type="non-terminal residue" evidence="5">
    <location>
        <position position="1"/>
    </location>
</feature>
<dbReference type="GO" id="GO:0005815">
    <property type="term" value="C:microtubule organizing center"/>
    <property type="evidence" value="ECO:0007669"/>
    <property type="project" value="TreeGrafter"/>
</dbReference>
<dbReference type="GO" id="GO:0033063">
    <property type="term" value="C:Rad51B-Rad51C-Rad51D-XRCC2 complex"/>
    <property type="evidence" value="ECO:0007669"/>
    <property type="project" value="TreeGrafter"/>
</dbReference>
<protein>
    <submittedName>
        <fullName evidence="5">DNA repair protein RAD51 homolog 4</fullName>
    </submittedName>
</protein>
<accession>A0A0V0J3E4</accession>
<evidence type="ECO:0000256" key="1">
    <source>
        <dbReference type="ARBA" id="ARBA00004123"/>
    </source>
</evidence>
<proteinExistence type="predicted"/>
<dbReference type="GO" id="GO:0000724">
    <property type="term" value="P:double-strand break repair via homologous recombination"/>
    <property type="evidence" value="ECO:0007669"/>
    <property type="project" value="TreeGrafter"/>
</dbReference>
<dbReference type="GO" id="GO:0042148">
    <property type="term" value="P:DNA strand invasion"/>
    <property type="evidence" value="ECO:0007669"/>
    <property type="project" value="TreeGrafter"/>
</dbReference>
<dbReference type="AlphaFoldDB" id="A0A0V0J3E4"/>
<dbReference type="Pfam" id="PF08423">
    <property type="entry name" value="Rad51"/>
    <property type="match status" value="1"/>
</dbReference>
<reference evidence="5" key="1">
    <citation type="submission" date="2016-01" db="EMBL/GenBank/DDBJ databases">
        <title>Reference transcriptome for the parasite Schistocephalus solidus: insights into the molecular evolution of parasitism.</title>
        <authorList>
            <person name="Hebert F.O."/>
            <person name="Grambauer S."/>
            <person name="Barber I."/>
            <person name="Landry C.R."/>
            <person name="Aubin-Horth N."/>
        </authorList>
    </citation>
    <scope>NUCLEOTIDE SEQUENCE</scope>
</reference>
<organism evidence="5">
    <name type="scientific">Schistocephalus solidus</name>
    <name type="common">Tapeworm</name>
    <dbReference type="NCBI Taxonomy" id="70667"/>
    <lineage>
        <taxon>Eukaryota</taxon>
        <taxon>Metazoa</taxon>
        <taxon>Spiralia</taxon>
        <taxon>Lophotrochozoa</taxon>
        <taxon>Platyhelminthes</taxon>
        <taxon>Cestoda</taxon>
        <taxon>Eucestoda</taxon>
        <taxon>Diphyllobothriidea</taxon>
        <taxon>Diphyllobothriidae</taxon>
        <taxon>Schistocephalus</taxon>
    </lineage>
</organism>